<evidence type="ECO:0000313" key="2">
    <source>
        <dbReference type="EMBL" id="GAA4770950.1"/>
    </source>
</evidence>
<dbReference type="EMBL" id="BAABIP010000018">
    <property type="protein sequence ID" value="GAA4770950.1"/>
    <property type="molecule type" value="Genomic_DNA"/>
</dbReference>
<dbReference type="InterPro" id="IPR003646">
    <property type="entry name" value="SH3-like_bac-type"/>
</dbReference>
<dbReference type="PROSITE" id="PS51781">
    <property type="entry name" value="SH3B"/>
    <property type="match status" value="1"/>
</dbReference>
<sequence length="366" mass="42863">MKEKIAYFFIFLFLASCNGQNKKVNDCNSKETVIEKISEINEIKIKQKYIDSISNKTRGVSYIIDEVKKINGKEFYVVKTGVNGKSRWESFYTFYVNKKNCNDICVDNPITGEIITLVEWRSDKKIKNKKMEEKKIGFSDLFRESEIIKFTPNDLNNNNQTKEFKRKLEIFEKQNPSIEDFDIENLTILINNETFSNSEGYIDSSWLNYFIKKYKIEVFKMVDLMTLAIKQEDYNAIKVLVNNHFIVSLIEMQNVKETKDKSLKMIKLNKNNKGLDENGDPTFYESEKSKINDIEIFLKEKFFNNKIDDSDGYTNLRESKTKESKIIEKILTGEKVEVLDNTSNWLLIKTKSGKKGYINKSKLTTK</sequence>
<proteinExistence type="predicted"/>
<comment type="caution">
    <text evidence="2">The sequence shown here is derived from an EMBL/GenBank/DDBJ whole genome shotgun (WGS) entry which is preliminary data.</text>
</comment>
<feature type="domain" description="SH3b" evidence="1">
    <location>
        <begin position="303"/>
        <end position="366"/>
    </location>
</feature>
<dbReference type="PROSITE" id="PS51257">
    <property type="entry name" value="PROKAR_LIPOPROTEIN"/>
    <property type="match status" value="1"/>
</dbReference>
<protein>
    <recommendedName>
        <fullName evidence="1">SH3b domain-containing protein</fullName>
    </recommendedName>
</protein>
<dbReference type="SMART" id="SM00287">
    <property type="entry name" value="SH3b"/>
    <property type="match status" value="1"/>
</dbReference>
<dbReference type="RefSeq" id="WP_264544516.1">
    <property type="nucleotide sequence ID" value="NZ_BAABIP010000018.1"/>
</dbReference>
<dbReference type="Proteomes" id="UP001500141">
    <property type="component" value="Unassembled WGS sequence"/>
</dbReference>
<evidence type="ECO:0000313" key="3">
    <source>
        <dbReference type="Proteomes" id="UP001500141"/>
    </source>
</evidence>
<organism evidence="2 3">
    <name type="scientific">Flavobacterium hankyongi</name>
    <dbReference type="NCBI Taxonomy" id="1176532"/>
    <lineage>
        <taxon>Bacteria</taxon>
        <taxon>Pseudomonadati</taxon>
        <taxon>Bacteroidota</taxon>
        <taxon>Flavobacteriia</taxon>
        <taxon>Flavobacteriales</taxon>
        <taxon>Flavobacteriaceae</taxon>
        <taxon>Flavobacterium</taxon>
    </lineage>
</organism>
<accession>A0ABP9A0J5</accession>
<gene>
    <name evidence="2" type="ORF">GCM10023230_21400</name>
</gene>
<name>A0ABP9A0J5_9FLAO</name>
<dbReference type="Gene3D" id="2.30.30.40">
    <property type="entry name" value="SH3 Domains"/>
    <property type="match status" value="1"/>
</dbReference>
<reference evidence="3" key="1">
    <citation type="journal article" date="2019" name="Int. J. Syst. Evol. Microbiol.">
        <title>The Global Catalogue of Microorganisms (GCM) 10K type strain sequencing project: providing services to taxonomists for standard genome sequencing and annotation.</title>
        <authorList>
            <consortium name="The Broad Institute Genomics Platform"/>
            <consortium name="The Broad Institute Genome Sequencing Center for Infectious Disease"/>
            <person name="Wu L."/>
            <person name="Ma J."/>
        </authorList>
    </citation>
    <scope>NUCLEOTIDE SEQUENCE [LARGE SCALE GENOMIC DNA]</scope>
    <source>
        <strain evidence="3">JCM 18198</strain>
    </source>
</reference>
<keyword evidence="3" id="KW-1185">Reference proteome</keyword>
<evidence type="ECO:0000259" key="1">
    <source>
        <dbReference type="PROSITE" id="PS51781"/>
    </source>
</evidence>
<dbReference type="Pfam" id="PF08239">
    <property type="entry name" value="SH3_3"/>
    <property type="match status" value="1"/>
</dbReference>